<protein>
    <submittedName>
        <fullName evidence="1">Uncharacterized protein</fullName>
    </submittedName>
</protein>
<dbReference type="Proteomes" id="UP001162992">
    <property type="component" value="Chromosome 15"/>
</dbReference>
<organism evidence="1 2">
    <name type="scientific">Diphasiastrum complanatum</name>
    <name type="common">Issler's clubmoss</name>
    <name type="synonym">Lycopodium complanatum</name>
    <dbReference type="NCBI Taxonomy" id="34168"/>
    <lineage>
        <taxon>Eukaryota</taxon>
        <taxon>Viridiplantae</taxon>
        <taxon>Streptophyta</taxon>
        <taxon>Embryophyta</taxon>
        <taxon>Tracheophyta</taxon>
        <taxon>Lycopodiopsida</taxon>
        <taxon>Lycopodiales</taxon>
        <taxon>Lycopodiaceae</taxon>
        <taxon>Lycopodioideae</taxon>
        <taxon>Diphasiastrum</taxon>
    </lineage>
</organism>
<evidence type="ECO:0000313" key="2">
    <source>
        <dbReference type="Proteomes" id="UP001162992"/>
    </source>
</evidence>
<dbReference type="EMBL" id="CM055106">
    <property type="protein sequence ID" value="KAJ7530113.1"/>
    <property type="molecule type" value="Genomic_DNA"/>
</dbReference>
<keyword evidence="2" id="KW-1185">Reference proteome</keyword>
<evidence type="ECO:0000313" key="1">
    <source>
        <dbReference type="EMBL" id="KAJ7530113.1"/>
    </source>
</evidence>
<name>A0ACC2BJY3_DIPCM</name>
<reference evidence="2" key="1">
    <citation type="journal article" date="2024" name="Proc. Natl. Acad. Sci. U.S.A.">
        <title>Extraordinary preservation of gene collinearity over three hundred million years revealed in homosporous lycophytes.</title>
        <authorList>
            <person name="Li C."/>
            <person name="Wickell D."/>
            <person name="Kuo L.Y."/>
            <person name="Chen X."/>
            <person name="Nie B."/>
            <person name="Liao X."/>
            <person name="Peng D."/>
            <person name="Ji J."/>
            <person name="Jenkins J."/>
            <person name="Williams M."/>
            <person name="Shu S."/>
            <person name="Plott C."/>
            <person name="Barry K."/>
            <person name="Rajasekar S."/>
            <person name="Grimwood J."/>
            <person name="Han X."/>
            <person name="Sun S."/>
            <person name="Hou Z."/>
            <person name="He W."/>
            <person name="Dai G."/>
            <person name="Sun C."/>
            <person name="Schmutz J."/>
            <person name="Leebens-Mack J.H."/>
            <person name="Li F.W."/>
            <person name="Wang L."/>
        </authorList>
    </citation>
    <scope>NUCLEOTIDE SEQUENCE [LARGE SCALE GENOMIC DNA]</scope>
    <source>
        <strain evidence="2">cv. PW_Plant_1</strain>
    </source>
</reference>
<sequence length="694" mass="75510">MAYIFRKHSAIKAKAVAVKLFCFMLLDLLFESRIVASQSLNQDVKTLLGIKPLLGDANNPMLRSWNESNNLCSWQGVEWIMHDISILNCSSLEVTRNSTLAFDPAVAVHALDLGSAGSLNGILPPELGLLFYLRRLNVSNNNLKGTIPQELGDATRLMFIYLSNNRLNGNIPSSIWNLCNMLTELELDNNFFTGTIPSPASSSLHCSFLQKLHLNSNKLSGTIPEFLGSFLDLAELNLSRNFFTGPIPESLTQLKYLKSGVDGLNVAYNNLSGQIPSFDESFNSESFVGNSPSLCGQLLAIPCYASPAPAPVLGKDRGGPSPGAVAGIIIGVLVLAVGLLALYIGLSSSGNAFSENLTSSSLRKDLEEADAGNGKLVHFEGGEHLTSDDVLNATGEVLGKTSYGTVYKAKLSIGSTIALRLLRDGTVRDHDEFLKAIEELGYIRHQNLVPLRAFYSGHNGEKLLVYDYLPKGNLSDLLHKTGTREPSPTWARRHKIALGAARGLAHLHTGLHTPLIHGNLKSKNILVDENFVAHLSDYGLHLLMTAAATNEVMNAATELGYKAPELSKMRKANVKTDIYSFGIVLLEILTGKKPGKVEATNEILDLPLLVKTAVLEERTLELFDLELLRGLKGPAEDGLLQALQLAMGCCAPSPSVRPNIKEVVKQLEESRPKNQSPLYTPPDITSRELYSRHT</sequence>
<accession>A0ACC2BJY3</accession>
<gene>
    <name evidence="1" type="ORF">O6H91_15G079700</name>
</gene>
<proteinExistence type="predicted"/>
<comment type="caution">
    <text evidence="1">The sequence shown here is derived from an EMBL/GenBank/DDBJ whole genome shotgun (WGS) entry which is preliminary data.</text>
</comment>